<proteinExistence type="inferred from homology"/>
<dbReference type="SUPFAM" id="SSF52540">
    <property type="entry name" value="P-loop containing nucleoside triphosphate hydrolases"/>
    <property type="match status" value="1"/>
</dbReference>
<gene>
    <name evidence="3" type="ORF">H1S01_07285</name>
</gene>
<dbReference type="Proteomes" id="UP000617402">
    <property type="component" value="Unassembled WGS sequence"/>
</dbReference>
<evidence type="ECO:0000313" key="4">
    <source>
        <dbReference type="Proteomes" id="UP000617402"/>
    </source>
</evidence>
<keyword evidence="4" id="KW-1185">Reference proteome</keyword>
<dbReference type="PANTHER" id="PTHR10803:SF3">
    <property type="entry name" value="ATPASE GET3"/>
    <property type="match status" value="1"/>
</dbReference>
<reference evidence="3 4" key="1">
    <citation type="submission" date="2020-07" db="EMBL/GenBank/DDBJ databases">
        <title>Draft whole-genome sequence of Heliobacterium chlorum DSM 3682, type strain.</title>
        <authorList>
            <person name="Kyndt J.A."/>
            <person name="Meyer T.E."/>
            <person name="Imhoff J.F."/>
        </authorList>
    </citation>
    <scope>NUCLEOTIDE SEQUENCE [LARGE SCALE GENOMIC DNA]</scope>
    <source>
        <strain evidence="3 4">DSM 3682</strain>
    </source>
</reference>
<dbReference type="Gene3D" id="3.40.50.300">
    <property type="entry name" value="P-loop containing nucleotide triphosphate hydrolases"/>
    <property type="match status" value="1"/>
</dbReference>
<dbReference type="EMBL" id="JACVHF010000005">
    <property type="protein sequence ID" value="MBC9784313.1"/>
    <property type="molecule type" value="Genomic_DNA"/>
</dbReference>
<accession>A0ABR7T2R5</accession>
<evidence type="ECO:0000313" key="3">
    <source>
        <dbReference type="EMBL" id="MBC9784313.1"/>
    </source>
</evidence>
<dbReference type="InterPro" id="IPR027417">
    <property type="entry name" value="P-loop_NTPase"/>
</dbReference>
<feature type="domain" description="ArsA/GET3 Anion-transporting ATPase-like" evidence="2">
    <location>
        <begin position="16"/>
        <end position="295"/>
    </location>
</feature>
<dbReference type="NCBIfam" id="TIGR00345">
    <property type="entry name" value="GET3_arsA_TRC40"/>
    <property type="match status" value="1"/>
</dbReference>
<dbReference type="CDD" id="cd02035">
    <property type="entry name" value="ArsA"/>
    <property type="match status" value="1"/>
</dbReference>
<dbReference type="InterPro" id="IPR016300">
    <property type="entry name" value="ATPase_ArsA/GET3"/>
</dbReference>
<sequence length="299" mass="33644">MNPINTLLLPNEQSKRLIFFSGKGGVGKTSMACLTALHVAKQGFRTLLMTTDPAAHIGNILEQTVTDSVTEIPGIDNLFAVKIDPKSAAEAYKQQILSEASQKFSENTVLGMKEELDSPCTEEMASFQKFIEIAGRDDFEVIVIDTAPTGHTLRLLELPMDWSKQIQLKVDGIGELSEEDQREKGKFDHMISLMKDPSITTFAFVMYPEKTPIVEAFRASQELESFGIRTQLVVANLVIPEEQAVTPFFKKRREMQMSYIEQIRSKFTEATLLQVPLFDQELKRLDFLNDVAEAIFSLQ</sequence>
<organism evidence="3 4">
    <name type="scientific">Heliobacterium chlorum</name>
    <dbReference type="NCBI Taxonomy" id="2698"/>
    <lineage>
        <taxon>Bacteria</taxon>
        <taxon>Bacillati</taxon>
        <taxon>Bacillota</taxon>
        <taxon>Clostridia</taxon>
        <taxon>Eubacteriales</taxon>
        <taxon>Heliobacteriaceae</taxon>
        <taxon>Heliobacterium</taxon>
    </lineage>
</organism>
<dbReference type="InterPro" id="IPR025723">
    <property type="entry name" value="ArsA/GET3_ATPase-like"/>
</dbReference>
<dbReference type="Pfam" id="PF02374">
    <property type="entry name" value="ArsA_ATPase"/>
    <property type="match status" value="1"/>
</dbReference>
<comment type="similarity">
    <text evidence="1">Belongs to the arsA ATPase family.</text>
</comment>
<name>A0ABR7T2R5_HELCL</name>
<evidence type="ECO:0000256" key="1">
    <source>
        <dbReference type="ARBA" id="ARBA00011040"/>
    </source>
</evidence>
<protein>
    <submittedName>
        <fullName evidence="3">ArsA family ATPase</fullName>
    </submittedName>
</protein>
<evidence type="ECO:0000259" key="2">
    <source>
        <dbReference type="Pfam" id="PF02374"/>
    </source>
</evidence>
<comment type="caution">
    <text evidence="3">The sequence shown here is derived from an EMBL/GenBank/DDBJ whole genome shotgun (WGS) entry which is preliminary data.</text>
</comment>
<dbReference type="PANTHER" id="PTHR10803">
    <property type="entry name" value="ARSENICAL PUMP-DRIVING ATPASE ARSENITE-TRANSLOCATING ATPASE"/>
    <property type="match status" value="1"/>
</dbReference>
<dbReference type="RefSeq" id="WP_188039429.1">
    <property type="nucleotide sequence ID" value="NZ_JACVHF010000005.1"/>
</dbReference>